<protein>
    <submittedName>
        <fullName evidence="4">Response regulator</fullName>
    </submittedName>
</protein>
<gene>
    <name evidence="4" type="primary">phoB_1</name>
    <name evidence="4" type="ORF">AQPW35_07630</name>
</gene>
<dbReference type="InterPro" id="IPR011006">
    <property type="entry name" value="CheY-like_superfamily"/>
</dbReference>
<reference evidence="5" key="1">
    <citation type="submission" date="2019-03" db="EMBL/GenBank/DDBJ databases">
        <title>Aquabacterium pictum sp.nov., the first bacteriochlorophyll a-containing freshwater bacterium in the genus Aquabacterium of the class Betaproteobacteria.</title>
        <authorList>
            <person name="Hirose S."/>
            <person name="Tank M."/>
            <person name="Hara E."/>
            <person name="Tamaki H."/>
            <person name="Takaichi S."/>
            <person name="Haruta S."/>
            <person name="Hanada S."/>
        </authorList>
    </citation>
    <scope>NUCLEOTIDE SEQUENCE [LARGE SCALE GENOMIC DNA]</scope>
    <source>
        <strain evidence="5">W35</strain>
    </source>
</reference>
<keyword evidence="1 2" id="KW-0597">Phosphoprotein</keyword>
<feature type="modified residue" description="4-aspartylphosphate" evidence="2">
    <location>
        <position position="53"/>
    </location>
</feature>
<dbReference type="Proteomes" id="UP000301751">
    <property type="component" value="Unassembled WGS sequence"/>
</dbReference>
<dbReference type="SMART" id="SM00448">
    <property type="entry name" value="REC"/>
    <property type="match status" value="1"/>
</dbReference>
<comment type="caution">
    <text evidence="4">The sequence shown here is derived from an EMBL/GenBank/DDBJ whole genome shotgun (WGS) entry which is preliminary data.</text>
</comment>
<proteinExistence type="predicted"/>
<sequence>MTETILIADDEPNILVSLEYLMQREGFQVLLARDGHEALALLQRARPRLVLLDVMMPGKSGHEVCQAIRADPTLQNTLVLMLSAKGRDTDVAKGLGLGADAYVTKPFSTQALVAQVRQLLAARRRTE</sequence>
<dbReference type="PANTHER" id="PTHR44591:SF3">
    <property type="entry name" value="RESPONSE REGULATORY DOMAIN-CONTAINING PROTEIN"/>
    <property type="match status" value="1"/>
</dbReference>
<dbReference type="Pfam" id="PF00072">
    <property type="entry name" value="Response_reg"/>
    <property type="match status" value="1"/>
</dbReference>
<evidence type="ECO:0000259" key="3">
    <source>
        <dbReference type="PROSITE" id="PS50110"/>
    </source>
</evidence>
<evidence type="ECO:0000313" key="5">
    <source>
        <dbReference type="Proteomes" id="UP000301751"/>
    </source>
</evidence>
<dbReference type="OrthoDB" id="9800897at2"/>
<accession>A0A480ANP6</accession>
<name>A0A480ANP6_9BURK</name>
<dbReference type="AlphaFoldDB" id="A0A480ANP6"/>
<dbReference type="CDD" id="cd17574">
    <property type="entry name" value="REC_OmpR"/>
    <property type="match status" value="1"/>
</dbReference>
<dbReference type="EMBL" id="BJCL01000001">
    <property type="protein sequence ID" value="GCL61682.1"/>
    <property type="molecule type" value="Genomic_DNA"/>
</dbReference>
<dbReference type="PANTHER" id="PTHR44591">
    <property type="entry name" value="STRESS RESPONSE REGULATOR PROTEIN 1"/>
    <property type="match status" value="1"/>
</dbReference>
<dbReference type="PROSITE" id="PS50110">
    <property type="entry name" value="RESPONSE_REGULATORY"/>
    <property type="match status" value="1"/>
</dbReference>
<dbReference type="GO" id="GO:0000160">
    <property type="term" value="P:phosphorelay signal transduction system"/>
    <property type="evidence" value="ECO:0007669"/>
    <property type="project" value="InterPro"/>
</dbReference>
<evidence type="ECO:0000256" key="1">
    <source>
        <dbReference type="ARBA" id="ARBA00022553"/>
    </source>
</evidence>
<dbReference type="SUPFAM" id="SSF52172">
    <property type="entry name" value="CheY-like"/>
    <property type="match status" value="1"/>
</dbReference>
<dbReference type="InterPro" id="IPR001789">
    <property type="entry name" value="Sig_transdc_resp-reg_receiver"/>
</dbReference>
<feature type="domain" description="Response regulatory" evidence="3">
    <location>
        <begin position="4"/>
        <end position="120"/>
    </location>
</feature>
<dbReference type="InterPro" id="IPR050595">
    <property type="entry name" value="Bact_response_regulator"/>
</dbReference>
<organism evidence="4 5">
    <name type="scientific">Pseudaquabacterium pictum</name>
    <dbReference type="NCBI Taxonomy" id="2315236"/>
    <lineage>
        <taxon>Bacteria</taxon>
        <taxon>Pseudomonadati</taxon>
        <taxon>Pseudomonadota</taxon>
        <taxon>Betaproteobacteria</taxon>
        <taxon>Burkholderiales</taxon>
        <taxon>Sphaerotilaceae</taxon>
        <taxon>Pseudaquabacterium</taxon>
    </lineage>
</organism>
<dbReference type="Gene3D" id="3.40.50.2300">
    <property type="match status" value="1"/>
</dbReference>
<evidence type="ECO:0000313" key="4">
    <source>
        <dbReference type="EMBL" id="GCL61682.1"/>
    </source>
</evidence>
<dbReference type="RefSeq" id="WP_137731407.1">
    <property type="nucleotide sequence ID" value="NZ_BJCL01000001.1"/>
</dbReference>
<evidence type="ECO:0000256" key="2">
    <source>
        <dbReference type="PROSITE-ProRule" id="PRU00169"/>
    </source>
</evidence>
<keyword evidence="5" id="KW-1185">Reference proteome</keyword>